<dbReference type="Proteomes" id="UP000034407">
    <property type="component" value="Unassembled WGS sequence"/>
</dbReference>
<feature type="domain" description="Phosphatidic acid phosphatase type 2/haloperoxidase" evidence="2">
    <location>
        <begin position="49"/>
        <end position="161"/>
    </location>
</feature>
<proteinExistence type="predicted"/>
<sequence length="281" mass="32240">MNMEVEILKYVQSFNNPILDTIFLIITMSTEIPVILVLASILYWCINKKYGARLLFALTGNIALNTGVKEYFKSPRPIGVEGIKSMRTSTATGYSFPSGHTQIGTTFWVSIMNILKNKYMYLFGTIMFICIGLSRLYLGVHWPVDVLFGWFFGIFFTIICNCIIIKIEESQKYSYFMIIVIPMILGIFIVNSIEYIKMSGLLSGFIVGYIIERQCINFKVDVSLKSKIFRYIFGLLSLGAVYAILKLIMPQNYVGSYLRYFILMVYAMAGAPYLFDKIWKE</sequence>
<name>A0A0M3DI04_9FIRM</name>
<feature type="transmembrane region" description="Helical" evidence="1">
    <location>
        <begin position="228"/>
        <end position="245"/>
    </location>
</feature>
<dbReference type="EMBL" id="LBBT01000222">
    <property type="protein sequence ID" value="KKY01007.1"/>
    <property type="molecule type" value="Genomic_DNA"/>
</dbReference>
<dbReference type="SMART" id="SM00014">
    <property type="entry name" value="acidPPc"/>
    <property type="match status" value="1"/>
</dbReference>
<organism evidence="3 4">
    <name type="scientific">Paraclostridium benzoelyticum</name>
    <dbReference type="NCBI Taxonomy" id="1629550"/>
    <lineage>
        <taxon>Bacteria</taxon>
        <taxon>Bacillati</taxon>
        <taxon>Bacillota</taxon>
        <taxon>Clostridia</taxon>
        <taxon>Peptostreptococcales</taxon>
        <taxon>Peptostreptococcaceae</taxon>
        <taxon>Paraclostridium</taxon>
    </lineage>
</organism>
<dbReference type="Pfam" id="PF01569">
    <property type="entry name" value="PAP2"/>
    <property type="match status" value="1"/>
</dbReference>
<comment type="caution">
    <text evidence="3">The sequence shown here is derived from an EMBL/GenBank/DDBJ whole genome shotgun (WGS) entry which is preliminary data.</text>
</comment>
<evidence type="ECO:0000313" key="4">
    <source>
        <dbReference type="Proteomes" id="UP000034407"/>
    </source>
</evidence>
<reference evidence="3 4" key="1">
    <citation type="submission" date="2015-04" db="EMBL/GenBank/DDBJ databases">
        <title>Microcin producing Clostridium sp. JC272T.</title>
        <authorList>
            <person name="Jyothsna T."/>
            <person name="Sasikala C."/>
            <person name="Ramana C."/>
        </authorList>
    </citation>
    <scope>NUCLEOTIDE SEQUENCE [LARGE SCALE GENOMIC DNA]</scope>
    <source>
        <strain evidence="3 4">JC272</strain>
    </source>
</reference>
<evidence type="ECO:0000259" key="2">
    <source>
        <dbReference type="SMART" id="SM00014"/>
    </source>
</evidence>
<dbReference type="Gene3D" id="1.20.144.10">
    <property type="entry name" value="Phosphatidic acid phosphatase type 2/haloperoxidase"/>
    <property type="match status" value="1"/>
</dbReference>
<gene>
    <name evidence="3" type="ORF">VN21_11095</name>
</gene>
<feature type="transmembrane region" description="Helical" evidence="1">
    <location>
        <begin position="174"/>
        <end position="193"/>
    </location>
</feature>
<dbReference type="PATRIC" id="fig|1629550.3.peg.1674"/>
<dbReference type="SUPFAM" id="SSF48317">
    <property type="entry name" value="Acid phosphatase/Vanadium-dependent haloperoxidase"/>
    <property type="match status" value="1"/>
</dbReference>
<dbReference type="RefSeq" id="WP_046823335.1">
    <property type="nucleotide sequence ID" value="NZ_LBBT01000222.1"/>
</dbReference>
<protein>
    <recommendedName>
        <fullName evidence="2">Phosphatidic acid phosphatase type 2/haloperoxidase domain-containing protein</fullName>
    </recommendedName>
</protein>
<feature type="transmembrane region" description="Helical" evidence="1">
    <location>
        <begin position="119"/>
        <end position="140"/>
    </location>
</feature>
<evidence type="ECO:0000313" key="3">
    <source>
        <dbReference type="EMBL" id="KKY01007.1"/>
    </source>
</evidence>
<dbReference type="InterPro" id="IPR036938">
    <property type="entry name" value="PAP2/HPO_sf"/>
</dbReference>
<evidence type="ECO:0000256" key="1">
    <source>
        <dbReference type="SAM" id="Phobius"/>
    </source>
</evidence>
<feature type="transmembrane region" description="Helical" evidence="1">
    <location>
        <begin position="146"/>
        <end position="167"/>
    </location>
</feature>
<dbReference type="PANTHER" id="PTHR14969:SF13">
    <property type="entry name" value="AT30094P"/>
    <property type="match status" value="1"/>
</dbReference>
<feature type="transmembrane region" description="Helical" evidence="1">
    <location>
        <begin position="22"/>
        <end position="46"/>
    </location>
</feature>
<dbReference type="InterPro" id="IPR000326">
    <property type="entry name" value="PAP2/HPO"/>
</dbReference>
<dbReference type="PANTHER" id="PTHR14969">
    <property type="entry name" value="SPHINGOSINE-1-PHOSPHATE PHOSPHOHYDROLASE"/>
    <property type="match status" value="1"/>
</dbReference>
<keyword evidence="1" id="KW-0472">Membrane</keyword>
<dbReference type="AlphaFoldDB" id="A0A0M3DI04"/>
<accession>A0A0M3DI04</accession>
<keyword evidence="1" id="KW-0812">Transmembrane</keyword>
<feature type="transmembrane region" description="Helical" evidence="1">
    <location>
        <begin position="257"/>
        <end position="275"/>
    </location>
</feature>
<keyword evidence="1" id="KW-1133">Transmembrane helix</keyword>
<dbReference type="OrthoDB" id="9789113at2"/>
<keyword evidence="4" id="KW-1185">Reference proteome</keyword>